<reference evidence="1 2" key="1">
    <citation type="submission" date="2021-06" db="EMBL/GenBank/DDBJ databases">
        <title>Differences between aerobic and microaerobic xylene degrading microbial communities.</title>
        <authorList>
            <person name="Banerjee S."/>
            <person name="Tancsics A."/>
        </authorList>
    </citation>
    <scope>NUCLEOTIDE SEQUENCE [LARGE SCALE GENOMIC DNA]</scope>
    <source>
        <strain evidence="1 2">MAP12</strain>
    </source>
</reference>
<protein>
    <submittedName>
        <fullName evidence="1">Uncharacterized protein</fullName>
    </submittedName>
</protein>
<keyword evidence="2" id="KW-1185">Reference proteome</keyword>
<evidence type="ECO:0000313" key="2">
    <source>
        <dbReference type="Proteomes" id="UP000813068"/>
    </source>
</evidence>
<dbReference type="Proteomes" id="UP000813068">
    <property type="component" value="Unassembled WGS sequence"/>
</dbReference>
<sequence length="436" mass="48086">MIGLIMAFFLHFFEGLDLGVEARFFLQAMASRGCIAPATTFKIKPIAKLLCLTERLVRDAVHELVEAELLVAQKQADKVGRPGQEYQASQYLLDLLARSGRGSLDHQELIHRLFSESEIHTEGPRSEVDMRCEVAPRKLVRKDGRPAAPGAHGRLGASTRVLLASLLSFADQCGAVAGVGEARLRAMTGLNPAALKHQVRRLASLGYIRGHVPGVSNGVFIGAKVPSTYYLNLDHPQLGEQRSRRAVLVYADDGRSLRERVVCGLNPEVASALLDLGPAVLNVLCHKLARYTSHLLSLTWGGPGERYGDAPASMEGMIARELGQLKVSGTGLGADEYYWPGVLDHFFELAFEWAEELKEKLNGKAWSGYQPQLIRLIPAPERQDGLRIISLIFYPAPERQEGCIVYTDVRGGFLRRFDSEADLDVRNRYEFGLLTG</sequence>
<dbReference type="EMBL" id="JAHRGL010000027">
    <property type="protein sequence ID" value="MBV2133374.1"/>
    <property type="molecule type" value="Genomic_DNA"/>
</dbReference>
<name>A0ABS6MX46_9GAMM</name>
<accession>A0ABS6MX46</accession>
<proteinExistence type="predicted"/>
<evidence type="ECO:0000313" key="1">
    <source>
        <dbReference type="EMBL" id="MBV2133374.1"/>
    </source>
</evidence>
<organism evidence="1 2">
    <name type="scientific">Geopseudomonas aromaticivorans</name>
    <dbReference type="NCBI Taxonomy" id="2849492"/>
    <lineage>
        <taxon>Bacteria</taxon>
        <taxon>Pseudomonadati</taxon>
        <taxon>Pseudomonadota</taxon>
        <taxon>Gammaproteobacteria</taxon>
        <taxon>Pseudomonadales</taxon>
        <taxon>Pseudomonadaceae</taxon>
        <taxon>Geopseudomonas</taxon>
    </lineage>
</organism>
<gene>
    <name evidence="1" type="ORF">KRX52_11275</name>
</gene>
<dbReference type="RefSeq" id="WP_217681828.1">
    <property type="nucleotide sequence ID" value="NZ_JAHRGL010000027.1"/>
</dbReference>
<comment type="caution">
    <text evidence="1">The sequence shown here is derived from an EMBL/GenBank/DDBJ whole genome shotgun (WGS) entry which is preliminary data.</text>
</comment>